<protein>
    <submittedName>
        <fullName evidence="2">LiaF-related protein</fullName>
    </submittedName>
</protein>
<dbReference type="RefSeq" id="WP_215965484.1">
    <property type="nucleotide sequence ID" value="NZ_JAQOMS010000002.1"/>
</dbReference>
<evidence type="ECO:0000259" key="1">
    <source>
        <dbReference type="Pfam" id="PF09922"/>
    </source>
</evidence>
<reference evidence="2 3" key="1">
    <citation type="submission" date="2023-01" db="EMBL/GenBank/DDBJ databases">
        <title>Psychrosphaera sp. nov., isolated from marine algae.</title>
        <authorList>
            <person name="Bayburt H."/>
            <person name="Choi B.J."/>
            <person name="Kim J.M."/>
            <person name="Choi D.G."/>
            <person name="Jeon C.O."/>
        </authorList>
    </citation>
    <scope>NUCLEOTIDE SEQUENCE [LARGE SCALE GENOMIC DNA]</scope>
    <source>
        <strain evidence="2 3">G1-22</strain>
    </source>
</reference>
<feature type="domain" description="Cell wall-active antibiotics response LiaF-like C-terminal" evidence="1">
    <location>
        <begin position="100"/>
        <end position="172"/>
    </location>
</feature>
<dbReference type="PANTHER" id="PTHR40763:SF5">
    <property type="entry name" value="MEMBRANE PROTEIN"/>
    <property type="match status" value="1"/>
</dbReference>
<sequence>MSVKLEDRPIEQVREECIDKLIINYSHGVISSDAFERRLDQLMTSEVHSEMLALVVDLEMDIDQKYETSKEKQFTPNYAETTDDEVLTLNSILGSAERSGQWRVPKRIKILNVIGSVTLDFTDAIFHHQNVTVEIFSVLASDEIYVPENVNVVCQTYGVISSIENKSPSLANRQAPTITIVGKSIIGSLEIKVKRTIKEKFLAFAEQMKETFSTNRAN</sequence>
<dbReference type="PANTHER" id="PTHR40763">
    <property type="entry name" value="MEMBRANE PROTEIN-RELATED"/>
    <property type="match status" value="1"/>
</dbReference>
<dbReference type="InterPro" id="IPR024425">
    <property type="entry name" value="LiaF-like_C"/>
</dbReference>
<comment type="caution">
    <text evidence="2">The sequence shown here is derived from an EMBL/GenBank/DDBJ whole genome shotgun (WGS) entry which is preliminary data.</text>
</comment>
<evidence type="ECO:0000313" key="3">
    <source>
        <dbReference type="Proteomes" id="UP001528411"/>
    </source>
</evidence>
<gene>
    <name evidence="2" type="ORF">PN838_21200</name>
</gene>
<accession>A0ABT5FHX2</accession>
<proteinExistence type="predicted"/>
<dbReference type="EMBL" id="JAQOMS010000002">
    <property type="protein sequence ID" value="MDC2890798.1"/>
    <property type="molecule type" value="Genomic_DNA"/>
</dbReference>
<organism evidence="2 3">
    <name type="scientific">Psychrosphaera algicola</name>
    <dbReference type="NCBI Taxonomy" id="3023714"/>
    <lineage>
        <taxon>Bacteria</taxon>
        <taxon>Pseudomonadati</taxon>
        <taxon>Pseudomonadota</taxon>
        <taxon>Gammaproteobacteria</taxon>
        <taxon>Alteromonadales</taxon>
        <taxon>Pseudoalteromonadaceae</taxon>
        <taxon>Psychrosphaera</taxon>
    </lineage>
</organism>
<dbReference type="Pfam" id="PF09922">
    <property type="entry name" value="LiaF-like_C"/>
    <property type="match status" value="1"/>
</dbReference>
<evidence type="ECO:0000313" key="2">
    <source>
        <dbReference type="EMBL" id="MDC2890798.1"/>
    </source>
</evidence>
<name>A0ABT5FHX2_9GAMM</name>
<keyword evidence="3" id="KW-1185">Reference proteome</keyword>
<dbReference type="Proteomes" id="UP001528411">
    <property type="component" value="Unassembled WGS sequence"/>
</dbReference>